<feature type="chain" id="PRO_5031333848" evidence="1">
    <location>
        <begin position="20"/>
        <end position="60"/>
    </location>
</feature>
<dbReference type="AlphaFoldDB" id="A0A7X5QTC1"/>
<protein>
    <submittedName>
        <fullName evidence="2">Uncharacterized protein</fullName>
    </submittedName>
</protein>
<organism evidence="2 3">
    <name type="scientific">Luteibacter yeojuensis</name>
    <dbReference type="NCBI Taxonomy" id="345309"/>
    <lineage>
        <taxon>Bacteria</taxon>
        <taxon>Pseudomonadati</taxon>
        <taxon>Pseudomonadota</taxon>
        <taxon>Gammaproteobacteria</taxon>
        <taxon>Lysobacterales</taxon>
        <taxon>Rhodanobacteraceae</taxon>
        <taxon>Luteibacter</taxon>
    </lineage>
</organism>
<evidence type="ECO:0000256" key="1">
    <source>
        <dbReference type="SAM" id="SignalP"/>
    </source>
</evidence>
<reference evidence="2 3" key="1">
    <citation type="journal article" date="2006" name="Int. J. Syst. Evol. Microbiol.">
        <title>Dyella yeojuensis sp. nov., isolated from greenhouse soil in Korea.</title>
        <authorList>
            <person name="Kim B.Y."/>
            <person name="Weon H.Y."/>
            <person name="Lee K.H."/>
            <person name="Seok S.J."/>
            <person name="Kwon S.W."/>
            <person name="Go S.J."/>
            <person name="Stackebrandt E."/>
        </authorList>
    </citation>
    <scope>NUCLEOTIDE SEQUENCE [LARGE SCALE GENOMIC DNA]</scope>
    <source>
        <strain evidence="2 3">DSM 17673</strain>
    </source>
</reference>
<comment type="caution">
    <text evidence="2">The sequence shown here is derived from an EMBL/GenBank/DDBJ whole genome shotgun (WGS) entry which is preliminary data.</text>
</comment>
<sequence>MKSPNYIALAASFAIAASALVGFSSTSTKVAPLSEINGTKVTDLAPIVVYADAGPNVASL</sequence>
<accession>A0A7X5QTC1</accession>
<keyword evidence="3" id="KW-1185">Reference proteome</keyword>
<proteinExistence type="predicted"/>
<feature type="signal peptide" evidence="1">
    <location>
        <begin position="1"/>
        <end position="19"/>
    </location>
</feature>
<name>A0A7X5QTC1_9GAMM</name>
<dbReference type="Proteomes" id="UP000518878">
    <property type="component" value="Unassembled WGS sequence"/>
</dbReference>
<keyword evidence="1" id="KW-0732">Signal</keyword>
<dbReference type="EMBL" id="JAAQTL010000001">
    <property type="protein sequence ID" value="NID15052.1"/>
    <property type="molecule type" value="Genomic_DNA"/>
</dbReference>
<dbReference type="RefSeq" id="WP_166698828.1">
    <property type="nucleotide sequence ID" value="NZ_JAAQTL010000001.1"/>
</dbReference>
<evidence type="ECO:0000313" key="2">
    <source>
        <dbReference type="EMBL" id="NID15052.1"/>
    </source>
</evidence>
<evidence type="ECO:0000313" key="3">
    <source>
        <dbReference type="Proteomes" id="UP000518878"/>
    </source>
</evidence>
<gene>
    <name evidence="2" type="ORF">HBF32_06160</name>
</gene>